<dbReference type="HOGENOM" id="CLU_066008_0_0_11"/>
<protein>
    <recommendedName>
        <fullName evidence="4">EamA domain-containing protein</fullName>
    </recommendedName>
</protein>
<feature type="transmembrane region" description="Helical" evidence="3">
    <location>
        <begin position="116"/>
        <end position="135"/>
    </location>
</feature>
<feature type="transmembrane region" description="Helical" evidence="3">
    <location>
        <begin position="183"/>
        <end position="203"/>
    </location>
</feature>
<dbReference type="GO" id="GO:0016020">
    <property type="term" value="C:membrane"/>
    <property type="evidence" value="ECO:0007669"/>
    <property type="project" value="InterPro"/>
</dbReference>
<dbReference type="AlphaFoldDB" id="K9EBR0"/>
<keyword evidence="3" id="KW-0812">Transmembrane</keyword>
<evidence type="ECO:0000256" key="1">
    <source>
        <dbReference type="ARBA" id="ARBA00007362"/>
    </source>
</evidence>
<comment type="similarity">
    <text evidence="1">Belongs to the EamA transporter family.</text>
</comment>
<dbReference type="SUPFAM" id="SSF103481">
    <property type="entry name" value="Multidrug resistance efflux transporter EmrE"/>
    <property type="match status" value="2"/>
</dbReference>
<feature type="transmembrane region" description="Helical" evidence="3">
    <location>
        <begin position="284"/>
        <end position="300"/>
    </location>
</feature>
<keyword evidence="3" id="KW-0472">Membrane</keyword>
<evidence type="ECO:0000313" key="5">
    <source>
        <dbReference type="EMBL" id="EKU94704.1"/>
    </source>
</evidence>
<dbReference type="Pfam" id="PF00892">
    <property type="entry name" value="EamA"/>
    <property type="match status" value="2"/>
</dbReference>
<reference evidence="5 6" key="1">
    <citation type="submission" date="2012-09" db="EMBL/GenBank/DDBJ databases">
        <title>The Genome Sequence of Actinobaculum massiliae ACS-171-V-COL2.</title>
        <authorList>
            <consortium name="The Broad Institute Genome Sequencing Platform"/>
            <person name="Earl A."/>
            <person name="Ward D."/>
            <person name="Feldgarden M."/>
            <person name="Gevers D."/>
            <person name="Saerens B."/>
            <person name="Vaneechoutte M."/>
            <person name="Walker B."/>
            <person name="Young S.K."/>
            <person name="Zeng Q."/>
            <person name="Gargeya S."/>
            <person name="Fitzgerald M."/>
            <person name="Haas B."/>
            <person name="Abouelleil A."/>
            <person name="Alvarado L."/>
            <person name="Arachchi H.M."/>
            <person name="Berlin A."/>
            <person name="Chapman S.B."/>
            <person name="Goldberg J."/>
            <person name="Griggs A."/>
            <person name="Gujja S."/>
            <person name="Hansen M."/>
            <person name="Howarth C."/>
            <person name="Imamovic A."/>
            <person name="Larimer J."/>
            <person name="McCowen C."/>
            <person name="Montmayeur A."/>
            <person name="Murphy C."/>
            <person name="Neiman D."/>
            <person name="Pearson M."/>
            <person name="Priest M."/>
            <person name="Roberts A."/>
            <person name="Saif S."/>
            <person name="Shea T."/>
            <person name="Sisk P."/>
            <person name="Sykes S."/>
            <person name="Wortman J."/>
            <person name="Nusbaum C."/>
            <person name="Birren B."/>
        </authorList>
    </citation>
    <scope>NUCLEOTIDE SEQUENCE [LARGE SCALE GENOMIC DNA]</scope>
    <source>
        <strain evidence="6">ACS-171-V-Col2</strain>
    </source>
</reference>
<accession>K9EBR0</accession>
<evidence type="ECO:0000313" key="6">
    <source>
        <dbReference type="Proteomes" id="UP000009888"/>
    </source>
</evidence>
<feature type="domain" description="EamA" evidence="4">
    <location>
        <begin position="184"/>
        <end position="318"/>
    </location>
</feature>
<evidence type="ECO:0000256" key="2">
    <source>
        <dbReference type="SAM" id="MobiDB-lite"/>
    </source>
</evidence>
<dbReference type="PATRIC" id="fig|883066.3.peg.1713"/>
<dbReference type="PANTHER" id="PTHR22911">
    <property type="entry name" value="ACYL-MALONYL CONDENSING ENZYME-RELATED"/>
    <property type="match status" value="1"/>
</dbReference>
<feature type="region of interest" description="Disordered" evidence="2">
    <location>
        <begin position="358"/>
        <end position="377"/>
    </location>
</feature>
<feature type="transmembrane region" description="Helical" evidence="3">
    <location>
        <begin position="55"/>
        <end position="74"/>
    </location>
</feature>
<sequence>MSGTQASSSGTEMNKPLGFMSILISATGMALVGTLGRLATPVNEATGQKYITGDFLALGRMITGALGMFIIVLIVKKLRKIWETRLSFAVVAGGVCIGASLAFYVSSTLMTSISNAVFLIYTGPLFSTILARIFLKEKISVRNGIFLSLVFIGMLLTVGLIRFDGGLQFGIDFGANPDFPNKVLGDAFGLASGIFYGLALFFYRFRPDIDSEIRSFWNFIFASAGSLVVMIFRITTIDSTNPLEVMTGKNWAWAMVMFIVCGLVALGFLVVAGKHLRAVELSTTAYFECVVALVLGAVVWHESMTLAGAIGGLLIIVGGLGPMVIDGLKRRQNRGETQTLDPETGTKDKEIYAADQLGSIKDFQETGPSKPADTSTI</sequence>
<dbReference type="InterPro" id="IPR000620">
    <property type="entry name" value="EamA_dom"/>
</dbReference>
<evidence type="ECO:0000256" key="3">
    <source>
        <dbReference type="SAM" id="Phobius"/>
    </source>
</evidence>
<name>K9EBR0_9ACTO</name>
<feature type="transmembrane region" description="Helical" evidence="3">
    <location>
        <begin position="17"/>
        <end position="35"/>
    </location>
</feature>
<feature type="transmembrane region" description="Helical" evidence="3">
    <location>
        <begin position="306"/>
        <end position="325"/>
    </location>
</feature>
<gene>
    <name evidence="5" type="ORF">HMPREF9233_01651</name>
</gene>
<keyword evidence="6" id="KW-1185">Reference proteome</keyword>
<feature type="transmembrane region" description="Helical" evidence="3">
    <location>
        <begin position="86"/>
        <end position="104"/>
    </location>
</feature>
<dbReference type="RefSeq" id="WP_007001856.1">
    <property type="nucleotide sequence ID" value="NZ_JH992956.1"/>
</dbReference>
<dbReference type="InterPro" id="IPR037185">
    <property type="entry name" value="EmrE-like"/>
</dbReference>
<proteinExistence type="inferred from homology"/>
<comment type="caution">
    <text evidence="5">The sequence shown here is derived from an EMBL/GenBank/DDBJ whole genome shotgun (WGS) entry which is preliminary data.</text>
</comment>
<dbReference type="STRING" id="202789.GCA_001457435_00453"/>
<evidence type="ECO:0000259" key="4">
    <source>
        <dbReference type="Pfam" id="PF00892"/>
    </source>
</evidence>
<keyword evidence="3" id="KW-1133">Transmembrane helix</keyword>
<dbReference type="EMBL" id="AGWL01000008">
    <property type="protein sequence ID" value="EKU94704.1"/>
    <property type="molecule type" value="Genomic_DNA"/>
</dbReference>
<dbReference type="eggNOG" id="COG0697">
    <property type="taxonomic scope" value="Bacteria"/>
</dbReference>
<feature type="transmembrane region" description="Helical" evidence="3">
    <location>
        <begin position="215"/>
        <end position="232"/>
    </location>
</feature>
<feature type="transmembrane region" description="Helical" evidence="3">
    <location>
        <begin position="252"/>
        <end position="272"/>
    </location>
</feature>
<feature type="domain" description="EamA" evidence="4">
    <location>
        <begin position="18"/>
        <end position="158"/>
    </location>
</feature>
<organism evidence="5 6">
    <name type="scientific">Actinobaculum massiliense ACS-171-V-Col2</name>
    <dbReference type="NCBI Taxonomy" id="883066"/>
    <lineage>
        <taxon>Bacteria</taxon>
        <taxon>Bacillati</taxon>
        <taxon>Actinomycetota</taxon>
        <taxon>Actinomycetes</taxon>
        <taxon>Actinomycetales</taxon>
        <taxon>Actinomycetaceae</taxon>
        <taxon>Actinobaculum</taxon>
    </lineage>
</organism>
<feature type="transmembrane region" description="Helical" evidence="3">
    <location>
        <begin position="144"/>
        <end position="163"/>
    </location>
</feature>
<dbReference type="Proteomes" id="UP000009888">
    <property type="component" value="Unassembled WGS sequence"/>
</dbReference>